<name>A0ACB9RLV4_9MYRT</name>
<keyword evidence="2" id="KW-1185">Reference proteome</keyword>
<accession>A0ACB9RLV4</accession>
<evidence type="ECO:0000313" key="1">
    <source>
        <dbReference type="EMBL" id="KAI4379196.1"/>
    </source>
</evidence>
<reference evidence="2" key="1">
    <citation type="journal article" date="2023" name="Front. Plant Sci.">
        <title>Chromosomal-level genome assembly of Melastoma candidum provides insights into trichome evolution.</title>
        <authorList>
            <person name="Zhong Y."/>
            <person name="Wu W."/>
            <person name="Sun C."/>
            <person name="Zou P."/>
            <person name="Liu Y."/>
            <person name="Dai S."/>
            <person name="Zhou R."/>
        </authorList>
    </citation>
    <scope>NUCLEOTIDE SEQUENCE [LARGE SCALE GENOMIC DNA]</scope>
</reference>
<evidence type="ECO:0000313" key="2">
    <source>
        <dbReference type="Proteomes" id="UP001057402"/>
    </source>
</evidence>
<dbReference type="EMBL" id="CM042882">
    <property type="protein sequence ID" value="KAI4379196.1"/>
    <property type="molecule type" value="Genomic_DNA"/>
</dbReference>
<gene>
    <name evidence="1" type="ORF">MLD38_005523</name>
</gene>
<proteinExistence type="predicted"/>
<comment type="caution">
    <text evidence="1">The sequence shown here is derived from an EMBL/GenBank/DDBJ whole genome shotgun (WGS) entry which is preliminary data.</text>
</comment>
<organism evidence="1 2">
    <name type="scientific">Melastoma candidum</name>
    <dbReference type="NCBI Taxonomy" id="119954"/>
    <lineage>
        <taxon>Eukaryota</taxon>
        <taxon>Viridiplantae</taxon>
        <taxon>Streptophyta</taxon>
        <taxon>Embryophyta</taxon>
        <taxon>Tracheophyta</taxon>
        <taxon>Spermatophyta</taxon>
        <taxon>Magnoliopsida</taxon>
        <taxon>eudicotyledons</taxon>
        <taxon>Gunneridae</taxon>
        <taxon>Pentapetalae</taxon>
        <taxon>rosids</taxon>
        <taxon>malvids</taxon>
        <taxon>Myrtales</taxon>
        <taxon>Melastomataceae</taxon>
        <taxon>Melastomatoideae</taxon>
        <taxon>Melastomateae</taxon>
        <taxon>Melastoma</taxon>
    </lineage>
</organism>
<sequence length="75" mass="8436">MEDPSQSKSEQNATVIGGTWREAIRVAYEATRTAFPDGDILAHLDHKSFKGWQKTAITSFLTEQNIRIGKPNDFL</sequence>
<dbReference type="Proteomes" id="UP001057402">
    <property type="component" value="Chromosome 3"/>
</dbReference>
<protein>
    <submittedName>
        <fullName evidence="1">Uncharacterized protein</fullName>
    </submittedName>
</protein>